<reference evidence="1 2" key="1">
    <citation type="submission" date="2015-08" db="EMBL/GenBank/DDBJ databases">
        <title>Whole genome sequence of Flavobacterium akiainvivens IK-1T, from decaying Wikstroemia oahuensis, an endemic Hawaiian shrub.</title>
        <authorList>
            <person name="Wan X."/>
            <person name="Hou S."/>
            <person name="Saito J."/>
            <person name="Donachie S."/>
        </authorList>
    </citation>
    <scope>NUCLEOTIDE SEQUENCE [LARGE SCALE GENOMIC DNA]</scope>
    <source>
        <strain evidence="1 2">IK-1</strain>
    </source>
</reference>
<dbReference type="RefSeq" id="WP_054407202.1">
    <property type="nucleotide sequence ID" value="NZ_FOYA01000008.1"/>
</dbReference>
<organism evidence="1 2">
    <name type="scientific">Flavobacterium akiainvivens</name>
    <dbReference type="NCBI Taxonomy" id="1202724"/>
    <lineage>
        <taxon>Bacteria</taxon>
        <taxon>Pseudomonadati</taxon>
        <taxon>Bacteroidota</taxon>
        <taxon>Flavobacteriia</taxon>
        <taxon>Flavobacteriales</taxon>
        <taxon>Flavobacteriaceae</taxon>
        <taxon>Flavobacterium</taxon>
    </lineage>
</organism>
<keyword evidence="2" id="KW-1185">Reference proteome</keyword>
<evidence type="ECO:0000313" key="1">
    <source>
        <dbReference type="EMBL" id="KOS05884.1"/>
    </source>
</evidence>
<dbReference type="AlphaFoldDB" id="A0A0M8MCF9"/>
<evidence type="ECO:0000313" key="2">
    <source>
        <dbReference type="Proteomes" id="UP000037755"/>
    </source>
</evidence>
<comment type="caution">
    <text evidence="1">The sequence shown here is derived from an EMBL/GenBank/DDBJ whole genome shotgun (WGS) entry which is preliminary data.</text>
</comment>
<proteinExistence type="predicted"/>
<sequence length="69" mass="7862">MFIPTGGFQDTTFEGMIYDVDNNKYYEISGNDKDVSVTEVFGFDKSNYSQFIISTYLSDIISNGYMITI</sequence>
<gene>
    <name evidence="1" type="ORF">AM493_07425</name>
</gene>
<dbReference type="PATRIC" id="fig|1202724.3.peg.1547"/>
<accession>A0A0M8MCF9</accession>
<protein>
    <submittedName>
        <fullName evidence="1">Uncharacterized protein</fullName>
    </submittedName>
</protein>
<dbReference type="Proteomes" id="UP000037755">
    <property type="component" value="Unassembled WGS sequence"/>
</dbReference>
<dbReference type="EMBL" id="LIYD01000005">
    <property type="protein sequence ID" value="KOS05884.1"/>
    <property type="molecule type" value="Genomic_DNA"/>
</dbReference>
<dbReference type="STRING" id="1202724.AM493_07425"/>
<name>A0A0M8MCF9_9FLAO</name>